<protein>
    <submittedName>
        <fullName evidence="5">Helix-turn-helix-domain containing protein AraC type</fullName>
    </submittedName>
</protein>
<evidence type="ECO:0000256" key="3">
    <source>
        <dbReference type="ARBA" id="ARBA00023163"/>
    </source>
</evidence>
<dbReference type="GO" id="GO:0043565">
    <property type="term" value="F:sequence-specific DNA binding"/>
    <property type="evidence" value="ECO:0007669"/>
    <property type="project" value="InterPro"/>
</dbReference>
<dbReference type="eggNOG" id="COG2207">
    <property type="taxonomic scope" value="Bacteria"/>
</dbReference>
<dbReference type="Pfam" id="PF12833">
    <property type="entry name" value="HTH_18"/>
    <property type="match status" value="1"/>
</dbReference>
<evidence type="ECO:0000313" key="6">
    <source>
        <dbReference type="Proteomes" id="UP000000852"/>
    </source>
</evidence>
<evidence type="ECO:0000256" key="2">
    <source>
        <dbReference type="ARBA" id="ARBA00023125"/>
    </source>
</evidence>
<evidence type="ECO:0000313" key="5">
    <source>
        <dbReference type="EMBL" id="ACU03895.1"/>
    </source>
</evidence>
<keyword evidence="3" id="KW-0804">Transcription</keyword>
<dbReference type="Proteomes" id="UP000000852">
    <property type="component" value="Chromosome"/>
</dbReference>
<dbReference type="PANTHER" id="PTHR46796:SF13">
    <property type="entry name" value="HTH-TYPE TRANSCRIPTIONAL ACTIVATOR RHAS"/>
    <property type="match status" value="1"/>
</dbReference>
<feature type="domain" description="HTH araC/xylS-type" evidence="4">
    <location>
        <begin position="174"/>
        <end position="272"/>
    </location>
</feature>
<dbReference type="PROSITE" id="PS01124">
    <property type="entry name" value="HTH_ARAC_FAMILY_2"/>
    <property type="match status" value="1"/>
</dbReference>
<dbReference type="EMBL" id="CP001681">
    <property type="protein sequence ID" value="ACU03895.1"/>
    <property type="molecule type" value="Genomic_DNA"/>
</dbReference>
<dbReference type="InterPro" id="IPR018060">
    <property type="entry name" value="HTH_AraC"/>
</dbReference>
<name>C6XUP5_PEDHD</name>
<proteinExistence type="predicted"/>
<evidence type="ECO:0000259" key="4">
    <source>
        <dbReference type="PROSITE" id="PS01124"/>
    </source>
</evidence>
<dbReference type="AlphaFoldDB" id="C6XUP5"/>
<dbReference type="SMART" id="SM00342">
    <property type="entry name" value="HTH_ARAC"/>
    <property type="match status" value="1"/>
</dbReference>
<dbReference type="GO" id="GO:0003700">
    <property type="term" value="F:DNA-binding transcription factor activity"/>
    <property type="evidence" value="ECO:0007669"/>
    <property type="project" value="InterPro"/>
</dbReference>
<organism evidence="5 6">
    <name type="scientific">Pedobacter heparinus (strain ATCC 13125 / DSM 2366 / CIP 104194 / JCM 7457 / NBRC 12017 / NCIMB 9290 / NRRL B-14731 / HIM 762-3)</name>
    <dbReference type="NCBI Taxonomy" id="485917"/>
    <lineage>
        <taxon>Bacteria</taxon>
        <taxon>Pseudomonadati</taxon>
        <taxon>Bacteroidota</taxon>
        <taxon>Sphingobacteriia</taxon>
        <taxon>Sphingobacteriales</taxon>
        <taxon>Sphingobacteriaceae</taxon>
        <taxon>Pedobacter</taxon>
    </lineage>
</organism>
<keyword evidence="1" id="KW-0805">Transcription regulation</keyword>
<dbReference type="KEGG" id="phe:Phep_1684"/>
<reference evidence="5 6" key="1">
    <citation type="journal article" date="2009" name="Stand. Genomic Sci.">
        <title>Complete genome sequence of Pedobacter heparinus type strain (HIM 762-3).</title>
        <authorList>
            <person name="Han C."/>
            <person name="Spring S."/>
            <person name="Lapidus A."/>
            <person name="Del Rio T.G."/>
            <person name="Tice H."/>
            <person name="Copeland A."/>
            <person name="Cheng J.F."/>
            <person name="Lucas S."/>
            <person name="Chen F."/>
            <person name="Nolan M."/>
            <person name="Bruce D."/>
            <person name="Goodwin L."/>
            <person name="Pitluck S."/>
            <person name="Ivanova N."/>
            <person name="Mavromatis K."/>
            <person name="Mikhailova N."/>
            <person name="Pati A."/>
            <person name="Chen A."/>
            <person name="Palaniappan K."/>
            <person name="Land M."/>
            <person name="Hauser L."/>
            <person name="Chang Y.J."/>
            <person name="Jeffries C.C."/>
            <person name="Saunders E."/>
            <person name="Chertkov O."/>
            <person name="Brettin T."/>
            <person name="Goker M."/>
            <person name="Rohde M."/>
            <person name="Bristow J."/>
            <person name="Eisen J.A."/>
            <person name="Markowitz V."/>
            <person name="Hugenholtz P."/>
            <person name="Kyrpides N.C."/>
            <person name="Klenk H.P."/>
            <person name="Detter J.C."/>
        </authorList>
    </citation>
    <scope>NUCLEOTIDE SEQUENCE [LARGE SCALE GENOMIC DNA]</scope>
    <source>
        <strain evidence="6">ATCC 13125 / DSM 2366 / CIP 104194 / JCM 7457 / NBRC 12017 / NCIMB 9290 / NRRL B-14731 / HIM 762-3</strain>
    </source>
</reference>
<accession>C6XUP5</accession>
<dbReference type="PANTHER" id="PTHR46796">
    <property type="entry name" value="HTH-TYPE TRANSCRIPTIONAL ACTIVATOR RHAS-RELATED"/>
    <property type="match status" value="1"/>
</dbReference>
<dbReference type="InterPro" id="IPR050204">
    <property type="entry name" value="AraC_XylS_family_regulators"/>
</dbReference>
<keyword evidence="2" id="KW-0238">DNA-binding</keyword>
<gene>
    <name evidence="5" type="ordered locus">Phep_1684</name>
</gene>
<dbReference type="Gene3D" id="1.10.10.60">
    <property type="entry name" value="Homeodomain-like"/>
    <property type="match status" value="1"/>
</dbReference>
<keyword evidence="6" id="KW-1185">Reference proteome</keyword>
<evidence type="ECO:0000256" key="1">
    <source>
        <dbReference type="ARBA" id="ARBA00023015"/>
    </source>
</evidence>
<dbReference type="HOGENOM" id="CLU_066193_1_0_10"/>
<sequence length="288" mass="33366">MFFICSTSILTAVNIKPFVPHPALQPYVLGYAFVELEELITKQNPVHIFPVEYTVICFALDEQKLIKELHTNEATTHPFCYVGFLNKLRSFETFTKRLVQIYLKPYGGYKLLGIPQHHFTNCATNVEAIFPHLNAMVNQMQDNAGSPEKVVDILDKWLLQRLEQTKKIYVDRMIYACNLIQASAGNMSIPELCTKAAMSPTTLRDHFKEKIGFSPKTFSRIVRFNQMNRFLCSHSDTKWTQLVDKFQFFDQNHFIKEFKYFFGCTPSQLHKIGELSFTGQLLENLDIQ</sequence>
<dbReference type="STRING" id="485917.Phep_1684"/>